<evidence type="ECO:0000256" key="2">
    <source>
        <dbReference type="ARBA" id="ARBA00005988"/>
    </source>
</evidence>
<evidence type="ECO:0000256" key="4">
    <source>
        <dbReference type="SAM" id="SignalP"/>
    </source>
</evidence>
<dbReference type="Proteomes" id="UP001231518">
    <property type="component" value="Chromosome 18"/>
</dbReference>
<reference evidence="6" key="1">
    <citation type="submission" date="2023-03" db="EMBL/GenBank/DDBJ databases">
        <title>Chromosome-level genomes of two armyworms, Mythimna separata and Mythimna loreyi, provide insights into the biosynthesis and reception of sex pheromones.</title>
        <authorList>
            <person name="Zhao H."/>
        </authorList>
    </citation>
    <scope>NUCLEOTIDE SEQUENCE</scope>
    <source>
        <strain evidence="6">BeijingLab</strain>
        <tissue evidence="6">Pupa</tissue>
    </source>
</reference>
<sequence>MNWFIFCLVASFVVNFHENNAQSRCGCKTIRPCYKEMLGKLLDRDEAGCIEDAAIGASTVTIFLKAIREYCGKFLTLVTDHMTFEGRHLYEVVLSAEKQGSRTDQHDPNQPKPVIIIEAGQTGGSEPVGLALFVVEQLVACEENEDLLRRVTWVVLPCTNPDGQEYSRFSQAPWKKNLRQFVDQLSYGVDITRNFDVHWNSVICEKADSSFSQTYPGPAVSSENETKFIKAVIAKHRQNAKVYLSLKGDGHAILYPYAHTAENRRNTTQLRRVAGELAARVNQRASGVHIFDNRSIFDADGKPHCGHSVDYAYENGVPLAYEMRVFLGSDNAIMSMFQQMPRGYDTSLRNGYFSGIRELFNVLTNEKKYGKI</sequence>
<dbReference type="SUPFAM" id="SSF53187">
    <property type="entry name" value="Zn-dependent exopeptidases"/>
    <property type="match status" value="1"/>
</dbReference>
<feature type="domain" description="Peptidase M14" evidence="5">
    <location>
        <begin position="53"/>
        <end position="344"/>
    </location>
</feature>
<dbReference type="PANTHER" id="PTHR11705:SF140">
    <property type="entry name" value="FI02848P-RELATED"/>
    <property type="match status" value="1"/>
</dbReference>
<keyword evidence="7" id="KW-1185">Reference proteome</keyword>
<dbReference type="InterPro" id="IPR000834">
    <property type="entry name" value="Peptidase_M14"/>
</dbReference>
<evidence type="ECO:0000256" key="1">
    <source>
        <dbReference type="ARBA" id="ARBA00001947"/>
    </source>
</evidence>
<dbReference type="AlphaFoldDB" id="A0AAD7YKJ1"/>
<accession>A0AAD7YKJ1</accession>
<evidence type="ECO:0000259" key="5">
    <source>
        <dbReference type="PROSITE" id="PS52035"/>
    </source>
</evidence>
<gene>
    <name evidence="6" type="ORF">PYW07_005773</name>
</gene>
<dbReference type="GO" id="GO:0006508">
    <property type="term" value="P:proteolysis"/>
    <property type="evidence" value="ECO:0007669"/>
    <property type="project" value="InterPro"/>
</dbReference>
<dbReference type="PROSITE" id="PS52035">
    <property type="entry name" value="PEPTIDASE_M14"/>
    <property type="match status" value="1"/>
</dbReference>
<comment type="caution">
    <text evidence="3">Lacks conserved residue(s) required for the propagation of feature annotation.</text>
</comment>
<dbReference type="GO" id="GO:0008270">
    <property type="term" value="F:zinc ion binding"/>
    <property type="evidence" value="ECO:0007669"/>
    <property type="project" value="InterPro"/>
</dbReference>
<organism evidence="6 7">
    <name type="scientific">Mythimna separata</name>
    <name type="common">Oriental armyworm</name>
    <name type="synonym">Pseudaletia separata</name>
    <dbReference type="NCBI Taxonomy" id="271217"/>
    <lineage>
        <taxon>Eukaryota</taxon>
        <taxon>Metazoa</taxon>
        <taxon>Ecdysozoa</taxon>
        <taxon>Arthropoda</taxon>
        <taxon>Hexapoda</taxon>
        <taxon>Insecta</taxon>
        <taxon>Pterygota</taxon>
        <taxon>Neoptera</taxon>
        <taxon>Endopterygota</taxon>
        <taxon>Lepidoptera</taxon>
        <taxon>Glossata</taxon>
        <taxon>Ditrysia</taxon>
        <taxon>Noctuoidea</taxon>
        <taxon>Noctuidae</taxon>
        <taxon>Noctuinae</taxon>
        <taxon>Hadenini</taxon>
        <taxon>Mythimna</taxon>
    </lineage>
</organism>
<keyword evidence="4" id="KW-0732">Signal</keyword>
<protein>
    <recommendedName>
        <fullName evidence="5">Peptidase M14 domain-containing protein</fullName>
    </recommendedName>
</protein>
<comment type="caution">
    <text evidence="6">The sequence shown here is derived from an EMBL/GenBank/DDBJ whole genome shotgun (WGS) entry which is preliminary data.</text>
</comment>
<evidence type="ECO:0000256" key="3">
    <source>
        <dbReference type="PROSITE-ProRule" id="PRU01379"/>
    </source>
</evidence>
<dbReference type="Pfam" id="PF00246">
    <property type="entry name" value="Peptidase_M14"/>
    <property type="match status" value="1"/>
</dbReference>
<feature type="chain" id="PRO_5042193485" description="Peptidase M14 domain-containing protein" evidence="4">
    <location>
        <begin position="22"/>
        <end position="372"/>
    </location>
</feature>
<dbReference type="SMART" id="SM00631">
    <property type="entry name" value="Zn_pept"/>
    <property type="match status" value="1"/>
</dbReference>
<name>A0AAD7YKJ1_MYTSE</name>
<comment type="similarity">
    <text evidence="2 3">Belongs to the peptidase M14 family.</text>
</comment>
<proteinExistence type="inferred from homology"/>
<evidence type="ECO:0000313" key="7">
    <source>
        <dbReference type="Proteomes" id="UP001231518"/>
    </source>
</evidence>
<feature type="signal peptide" evidence="4">
    <location>
        <begin position="1"/>
        <end position="21"/>
    </location>
</feature>
<evidence type="ECO:0000313" key="6">
    <source>
        <dbReference type="EMBL" id="KAJ8717843.1"/>
    </source>
</evidence>
<dbReference type="EMBL" id="JARGEI010000016">
    <property type="protein sequence ID" value="KAJ8717843.1"/>
    <property type="molecule type" value="Genomic_DNA"/>
</dbReference>
<dbReference type="GO" id="GO:0004181">
    <property type="term" value="F:metallocarboxypeptidase activity"/>
    <property type="evidence" value="ECO:0007669"/>
    <property type="project" value="InterPro"/>
</dbReference>
<dbReference type="GO" id="GO:0005615">
    <property type="term" value="C:extracellular space"/>
    <property type="evidence" value="ECO:0007669"/>
    <property type="project" value="TreeGrafter"/>
</dbReference>
<dbReference type="Gene3D" id="3.40.630.10">
    <property type="entry name" value="Zn peptidases"/>
    <property type="match status" value="1"/>
</dbReference>
<dbReference type="PANTHER" id="PTHR11705">
    <property type="entry name" value="PROTEASE FAMILY M14 CARBOXYPEPTIDASE A,B"/>
    <property type="match status" value="1"/>
</dbReference>
<comment type="cofactor">
    <cofactor evidence="1">
        <name>Zn(2+)</name>
        <dbReference type="ChEBI" id="CHEBI:29105"/>
    </cofactor>
</comment>